<dbReference type="EMBL" id="VUJX02000001">
    <property type="protein sequence ID" value="KAL0942963.1"/>
    <property type="molecule type" value="Genomic_DNA"/>
</dbReference>
<organism evidence="1 2">
    <name type="scientific">Colletotrichum truncatum</name>
    <name type="common">Anthracnose fungus</name>
    <name type="synonym">Colletotrichum capsici</name>
    <dbReference type="NCBI Taxonomy" id="5467"/>
    <lineage>
        <taxon>Eukaryota</taxon>
        <taxon>Fungi</taxon>
        <taxon>Dikarya</taxon>
        <taxon>Ascomycota</taxon>
        <taxon>Pezizomycotina</taxon>
        <taxon>Sordariomycetes</taxon>
        <taxon>Hypocreomycetidae</taxon>
        <taxon>Glomerellales</taxon>
        <taxon>Glomerellaceae</taxon>
        <taxon>Colletotrichum</taxon>
        <taxon>Colletotrichum truncatum species complex</taxon>
    </lineage>
</organism>
<accession>A0ACC3ZGB2</accession>
<gene>
    <name evidence="1" type="ORF">CTRU02_200849</name>
</gene>
<keyword evidence="2" id="KW-1185">Reference proteome</keyword>
<protein>
    <submittedName>
        <fullName evidence="1">IgE-binding protein</fullName>
    </submittedName>
</protein>
<comment type="caution">
    <text evidence="1">The sequence shown here is derived from an EMBL/GenBank/DDBJ whole genome shotgun (WGS) entry which is preliminary data.</text>
</comment>
<evidence type="ECO:0000313" key="2">
    <source>
        <dbReference type="Proteomes" id="UP000805649"/>
    </source>
</evidence>
<proteinExistence type="predicted"/>
<reference evidence="1 2" key="1">
    <citation type="journal article" date="2020" name="Phytopathology">
        <title>Genome Sequence Resources of Colletotrichum truncatum, C. plurivorum, C. musicola, and C. sojae: Four Species Pathogenic to Soybean (Glycine max).</title>
        <authorList>
            <person name="Rogerio F."/>
            <person name="Boufleur T.R."/>
            <person name="Ciampi-Guillardi M."/>
            <person name="Sukno S.A."/>
            <person name="Thon M.R."/>
            <person name="Massola Junior N.S."/>
            <person name="Baroncelli R."/>
        </authorList>
    </citation>
    <scope>NUCLEOTIDE SEQUENCE [LARGE SCALE GENOMIC DNA]</scope>
    <source>
        <strain evidence="1 2">CMES1059</strain>
    </source>
</reference>
<name>A0ACC3ZGB2_COLTU</name>
<dbReference type="Proteomes" id="UP000805649">
    <property type="component" value="Unassembled WGS sequence"/>
</dbReference>
<evidence type="ECO:0000313" key="1">
    <source>
        <dbReference type="EMBL" id="KAL0942963.1"/>
    </source>
</evidence>
<sequence>MGLKLILLTVAAALAAADSFTLKAYVPISPIIHGKAIHASGQRFIIGLDAPSSFCPRIPGITCPPGTSTTVDEDLTHLRVAVPGGQTVFIAPDGIVSYTAAHSTRIPEGSTKKGFYKKTLVSTCSAEHTQLLDFLSADNADLEGVYACPNPDLERTWLLAAAGQKSKALNGDCVRLEGLELQKSEVEIGAWQY</sequence>